<evidence type="ECO:0000313" key="3">
    <source>
        <dbReference type="Proteomes" id="UP000652761"/>
    </source>
</evidence>
<gene>
    <name evidence="2" type="ORF">Taro_012807</name>
</gene>
<evidence type="ECO:0000256" key="1">
    <source>
        <dbReference type="SAM" id="MobiDB-lite"/>
    </source>
</evidence>
<organism evidence="2 3">
    <name type="scientific">Colocasia esculenta</name>
    <name type="common">Wild taro</name>
    <name type="synonym">Arum esculentum</name>
    <dbReference type="NCBI Taxonomy" id="4460"/>
    <lineage>
        <taxon>Eukaryota</taxon>
        <taxon>Viridiplantae</taxon>
        <taxon>Streptophyta</taxon>
        <taxon>Embryophyta</taxon>
        <taxon>Tracheophyta</taxon>
        <taxon>Spermatophyta</taxon>
        <taxon>Magnoliopsida</taxon>
        <taxon>Liliopsida</taxon>
        <taxon>Araceae</taxon>
        <taxon>Aroideae</taxon>
        <taxon>Colocasieae</taxon>
        <taxon>Colocasia</taxon>
    </lineage>
</organism>
<evidence type="ECO:0000313" key="2">
    <source>
        <dbReference type="EMBL" id="MQL80357.1"/>
    </source>
</evidence>
<dbReference type="Proteomes" id="UP000652761">
    <property type="component" value="Unassembled WGS sequence"/>
</dbReference>
<sequence length="130" mass="14417">METAERIKGKSVKREQVSSTGRYQPTIGKKRPSGGVNELVDKKPKELGLPNIERTSPQDKRPNGQKRQGRLQAIQEPEAAEEGGIVEGSLVSTLVDLVSTHYPKSVQKVVMRNQWSPMGKGKSDEHPPYE</sequence>
<reference evidence="2" key="1">
    <citation type="submission" date="2017-07" db="EMBL/GenBank/DDBJ databases">
        <title>Taro Niue Genome Assembly and Annotation.</title>
        <authorList>
            <person name="Atibalentja N."/>
            <person name="Keating K."/>
            <person name="Fields C.J."/>
        </authorList>
    </citation>
    <scope>NUCLEOTIDE SEQUENCE</scope>
    <source>
        <strain evidence="2">Niue_2</strain>
        <tissue evidence="2">Leaf</tissue>
    </source>
</reference>
<dbReference type="EMBL" id="NMUH01000503">
    <property type="protein sequence ID" value="MQL80357.1"/>
    <property type="molecule type" value="Genomic_DNA"/>
</dbReference>
<feature type="region of interest" description="Disordered" evidence="1">
    <location>
        <begin position="1"/>
        <end position="80"/>
    </location>
</feature>
<proteinExistence type="predicted"/>
<comment type="caution">
    <text evidence="2">The sequence shown here is derived from an EMBL/GenBank/DDBJ whole genome shotgun (WGS) entry which is preliminary data.</text>
</comment>
<feature type="compositionally biased region" description="Basic and acidic residues" evidence="1">
    <location>
        <begin position="1"/>
        <end position="16"/>
    </location>
</feature>
<dbReference type="AlphaFoldDB" id="A0A843UDT8"/>
<keyword evidence="3" id="KW-1185">Reference proteome</keyword>
<protein>
    <submittedName>
        <fullName evidence="2">Uncharacterized protein</fullName>
    </submittedName>
</protein>
<accession>A0A843UDT8</accession>
<name>A0A843UDT8_COLES</name>